<evidence type="ECO:0000313" key="4">
    <source>
        <dbReference type="EMBL" id="EIT72063.1"/>
    </source>
</evidence>
<dbReference type="AlphaFoldDB" id="I8TEE9"/>
<dbReference type="EMBL" id="AKGD01000001">
    <property type="protein sequence ID" value="EIT72063.1"/>
    <property type="molecule type" value="Genomic_DNA"/>
</dbReference>
<dbReference type="Gene3D" id="3.40.30.10">
    <property type="entry name" value="Glutaredoxin"/>
    <property type="match status" value="1"/>
</dbReference>
<evidence type="ECO:0000256" key="1">
    <source>
        <dbReference type="ARBA" id="ARBA00011738"/>
    </source>
</evidence>
<evidence type="ECO:0000259" key="2">
    <source>
        <dbReference type="PROSITE" id="PS50404"/>
    </source>
</evidence>
<dbReference type="SUPFAM" id="SSF47616">
    <property type="entry name" value="GST C-terminal domain-like"/>
    <property type="match status" value="1"/>
</dbReference>
<dbReference type="SFLD" id="SFLDS00019">
    <property type="entry name" value="Glutathione_Transferase_(cytos"/>
    <property type="match status" value="1"/>
</dbReference>
<evidence type="ECO:0000259" key="3">
    <source>
        <dbReference type="PROSITE" id="PS50405"/>
    </source>
</evidence>
<dbReference type="SUPFAM" id="SSF52833">
    <property type="entry name" value="Thioredoxin-like"/>
    <property type="match status" value="1"/>
</dbReference>
<feature type="domain" description="GST C-terminal" evidence="3">
    <location>
        <begin position="87"/>
        <end position="206"/>
    </location>
</feature>
<dbReference type="PROSITE" id="PS50404">
    <property type="entry name" value="GST_NTER"/>
    <property type="match status" value="1"/>
</dbReference>
<sequence length="206" mass="23244">MKLYTAKLAPNPRRVQLFLAEKGIRDIEVVLLDFGKQEHARSPVCEVAPTPQLPVLELDDGRRLSESRAICSYLESRHPEPNLFGRDGEERAFIEMADRQAEFFLLVHAMNAVRHSHPGFASIEQPQLADFGRTQIDKLRRSAAWYETLLGKQAYVAGDRFTAADITAFCALEFVRGLLKFVPANEGFANLQAYRDRIAERPSAKA</sequence>
<dbReference type="GO" id="GO:0006749">
    <property type="term" value="P:glutathione metabolic process"/>
    <property type="evidence" value="ECO:0007669"/>
    <property type="project" value="TreeGrafter"/>
</dbReference>
<dbReference type="PATRIC" id="fig|1172194.4.peg.2125"/>
<keyword evidence="4" id="KW-0808">Transferase</keyword>
<dbReference type="InterPro" id="IPR004046">
    <property type="entry name" value="GST_C"/>
</dbReference>
<accession>I8TEE9</accession>
<keyword evidence="5" id="KW-1185">Reference proteome</keyword>
<dbReference type="Pfam" id="PF13417">
    <property type="entry name" value="GST_N_3"/>
    <property type="match status" value="1"/>
</dbReference>
<dbReference type="InterPro" id="IPR036249">
    <property type="entry name" value="Thioredoxin-like_sf"/>
</dbReference>
<dbReference type="InterPro" id="IPR036282">
    <property type="entry name" value="Glutathione-S-Trfase_C_sf"/>
</dbReference>
<dbReference type="STRING" id="1172194.WQQ_22000"/>
<name>I8TEE9_9GAMM</name>
<comment type="caution">
    <text evidence="4">The sequence shown here is derived from an EMBL/GenBank/DDBJ whole genome shotgun (WGS) entry which is preliminary data.</text>
</comment>
<comment type="subunit">
    <text evidence="1">Homodimer.</text>
</comment>
<dbReference type="SFLD" id="SFLDG00358">
    <property type="entry name" value="Main_(cytGST)"/>
    <property type="match status" value="1"/>
</dbReference>
<reference evidence="4 5" key="1">
    <citation type="journal article" date="2012" name="J. Bacteriol.">
        <title>Genome Sequence of n-Alkane-Degrading Hydrocarboniphaga effusa Strain AP103T (ATCC BAA-332T).</title>
        <authorList>
            <person name="Chang H.K."/>
            <person name="Zylstra G.J."/>
            <person name="Chae J.C."/>
        </authorList>
    </citation>
    <scope>NUCLEOTIDE SEQUENCE [LARGE SCALE GENOMIC DNA]</scope>
    <source>
        <strain evidence="4 5">AP103</strain>
    </source>
</reference>
<dbReference type="OrthoDB" id="9797500at2"/>
<dbReference type="InterPro" id="IPR004045">
    <property type="entry name" value="Glutathione_S-Trfase_N"/>
</dbReference>
<dbReference type="Pfam" id="PF00043">
    <property type="entry name" value="GST_C"/>
    <property type="match status" value="1"/>
</dbReference>
<organism evidence="4 5">
    <name type="scientific">Hydrocarboniphaga effusa AP103</name>
    <dbReference type="NCBI Taxonomy" id="1172194"/>
    <lineage>
        <taxon>Bacteria</taxon>
        <taxon>Pseudomonadati</taxon>
        <taxon>Pseudomonadota</taxon>
        <taxon>Gammaproteobacteria</taxon>
        <taxon>Nevskiales</taxon>
        <taxon>Nevskiaceae</taxon>
        <taxon>Hydrocarboniphaga</taxon>
    </lineage>
</organism>
<dbReference type="InterPro" id="IPR010987">
    <property type="entry name" value="Glutathione-S-Trfase_C-like"/>
</dbReference>
<feature type="domain" description="GST N-terminal" evidence="2">
    <location>
        <begin position="1"/>
        <end position="82"/>
    </location>
</feature>
<protein>
    <submittedName>
        <fullName evidence="4">Glutathione S-transferase</fullName>
    </submittedName>
</protein>
<gene>
    <name evidence="4" type="ORF">WQQ_22000</name>
</gene>
<dbReference type="GO" id="GO:0004364">
    <property type="term" value="F:glutathione transferase activity"/>
    <property type="evidence" value="ECO:0007669"/>
    <property type="project" value="TreeGrafter"/>
</dbReference>
<dbReference type="Proteomes" id="UP000003704">
    <property type="component" value="Unassembled WGS sequence"/>
</dbReference>
<dbReference type="PANTHER" id="PTHR43969">
    <property type="entry name" value="GLUTATHIONE S TRANSFERASE D10, ISOFORM A-RELATED"/>
    <property type="match status" value="1"/>
</dbReference>
<dbReference type="PROSITE" id="PS50405">
    <property type="entry name" value="GST_CTER"/>
    <property type="match status" value="1"/>
</dbReference>
<dbReference type="InterPro" id="IPR040079">
    <property type="entry name" value="Glutathione_S-Trfase"/>
</dbReference>
<dbReference type="RefSeq" id="WP_007185143.1">
    <property type="nucleotide sequence ID" value="NZ_AKGD01000001.1"/>
</dbReference>
<dbReference type="Gene3D" id="1.20.1050.10">
    <property type="match status" value="1"/>
</dbReference>
<evidence type="ECO:0000313" key="5">
    <source>
        <dbReference type="Proteomes" id="UP000003704"/>
    </source>
</evidence>
<dbReference type="PANTHER" id="PTHR43969:SF9">
    <property type="entry name" value="GLUTATHIONE S TRANSFERASE D10, ISOFORM A-RELATED"/>
    <property type="match status" value="1"/>
</dbReference>
<proteinExistence type="predicted"/>